<evidence type="ECO:0000256" key="3">
    <source>
        <dbReference type="ARBA" id="ARBA00023002"/>
    </source>
</evidence>
<keyword evidence="9" id="KW-1185">Reference proteome</keyword>
<dbReference type="RefSeq" id="WP_169079801.1">
    <property type="nucleotide sequence ID" value="NZ_JAAIIF010000008.1"/>
</dbReference>
<dbReference type="InterPro" id="IPR023210">
    <property type="entry name" value="NADP_OxRdtase_dom"/>
</dbReference>
<protein>
    <submittedName>
        <fullName evidence="8">2,5-diketo-D-gluconic acid reductase</fullName>
    </submittedName>
</protein>
<dbReference type="PRINTS" id="PR00069">
    <property type="entry name" value="ALDKETRDTASE"/>
</dbReference>
<evidence type="ECO:0000256" key="1">
    <source>
        <dbReference type="ARBA" id="ARBA00007905"/>
    </source>
</evidence>
<evidence type="ECO:0000256" key="5">
    <source>
        <dbReference type="PIRSR" id="PIRSR000097-2"/>
    </source>
</evidence>
<keyword evidence="3" id="KW-0560">Oxidoreductase</keyword>
<keyword evidence="2" id="KW-0521">NADP</keyword>
<dbReference type="CDD" id="cd19133">
    <property type="entry name" value="AKR_AKR5F1"/>
    <property type="match status" value="1"/>
</dbReference>
<comment type="similarity">
    <text evidence="1">Belongs to the aldo/keto reductase family.</text>
</comment>
<accession>A0A7Y0ETN4</accession>
<dbReference type="EMBL" id="JAAIIF010000008">
    <property type="protein sequence ID" value="NMM96224.1"/>
    <property type="molecule type" value="Genomic_DNA"/>
</dbReference>
<evidence type="ECO:0000256" key="4">
    <source>
        <dbReference type="PIRSR" id="PIRSR000097-1"/>
    </source>
</evidence>
<feature type="binding site" evidence="5">
    <location>
        <position position="111"/>
    </location>
    <ligand>
        <name>substrate</name>
    </ligand>
</feature>
<dbReference type="Proteomes" id="UP000529710">
    <property type="component" value="Unassembled WGS sequence"/>
</dbReference>
<reference evidence="8 9" key="1">
    <citation type="submission" date="2020-02" db="EMBL/GenBank/DDBJ databases">
        <title>Characterization of phylogenetic diversity of novel bifidobacterial species isolated in Czech ZOOs.</title>
        <authorList>
            <person name="Lugli G.A."/>
            <person name="Vera N.B."/>
            <person name="Ventura M."/>
        </authorList>
    </citation>
    <scope>NUCLEOTIDE SEQUENCE [LARGE SCALE GENOMIC DNA]</scope>
    <source>
        <strain evidence="8 9">DSM 109960</strain>
    </source>
</reference>
<evidence type="ECO:0000256" key="6">
    <source>
        <dbReference type="PIRSR" id="PIRSR000097-3"/>
    </source>
</evidence>
<name>A0A7Y0ETN4_9BIFI</name>
<dbReference type="Pfam" id="PF00248">
    <property type="entry name" value="Aldo_ket_red"/>
    <property type="match status" value="1"/>
</dbReference>
<organism evidence="8 9">
    <name type="scientific">Bifidobacterium erythrocebi</name>
    <dbReference type="NCBI Taxonomy" id="2675325"/>
    <lineage>
        <taxon>Bacteria</taxon>
        <taxon>Bacillati</taxon>
        <taxon>Actinomycetota</taxon>
        <taxon>Actinomycetes</taxon>
        <taxon>Bifidobacteriales</taxon>
        <taxon>Bifidobacteriaceae</taxon>
        <taxon>Bifidobacterium</taxon>
    </lineage>
</organism>
<feature type="domain" description="NADP-dependent oxidoreductase" evidence="7">
    <location>
        <begin position="27"/>
        <end position="261"/>
    </location>
</feature>
<proteinExistence type="inferred from homology"/>
<dbReference type="InterPro" id="IPR020471">
    <property type="entry name" value="AKR"/>
</dbReference>
<feature type="active site" description="Proton donor" evidence="4">
    <location>
        <position position="53"/>
    </location>
</feature>
<dbReference type="InterPro" id="IPR036812">
    <property type="entry name" value="NAD(P)_OxRdtase_dom_sf"/>
</dbReference>
<evidence type="ECO:0000313" key="9">
    <source>
        <dbReference type="Proteomes" id="UP000529710"/>
    </source>
</evidence>
<dbReference type="PANTHER" id="PTHR43827">
    <property type="entry name" value="2,5-DIKETO-D-GLUCONIC ACID REDUCTASE"/>
    <property type="match status" value="1"/>
</dbReference>
<dbReference type="Gene3D" id="3.20.20.100">
    <property type="entry name" value="NADP-dependent oxidoreductase domain"/>
    <property type="match status" value="1"/>
</dbReference>
<dbReference type="PANTHER" id="PTHR43827:SF3">
    <property type="entry name" value="NADP-DEPENDENT OXIDOREDUCTASE DOMAIN-CONTAINING PROTEIN"/>
    <property type="match status" value="1"/>
</dbReference>
<dbReference type="PIRSF" id="PIRSF000097">
    <property type="entry name" value="AKR"/>
    <property type="match status" value="1"/>
</dbReference>
<dbReference type="SUPFAM" id="SSF51430">
    <property type="entry name" value="NAD(P)-linked oxidoreductase"/>
    <property type="match status" value="1"/>
</dbReference>
<dbReference type="FunFam" id="3.20.20.100:FF:000015">
    <property type="entry name" value="Oxidoreductase, aldo/keto reductase family"/>
    <property type="match status" value="1"/>
</dbReference>
<dbReference type="AlphaFoldDB" id="A0A7Y0ETN4"/>
<gene>
    <name evidence="8" type="ORF">G1C98_0960</name>
</gene>
<evidence type="ECO:0000313" key="8">
    <source>
        <dbReference type="EMBL" id="NMM96224.1"/>
    </source>
</evidence>
<sequence length="289" mass="32374">MDTNDRYLTLNDGNRMPRIGYGVFRMTDPDVCENAVAEAIRAGYRLIDTAAAYGNERAVGAAVRGSGVARSEIFVTTKLWITDTSYDGARKGVERSLERLDMDYVDLLLIHQPYNDYYGAWRALGELQDEGLVRSIGVDNFTPDRMADFLFFNDRKPAVDMVECNAFYQREVDRRYLHEHGIAMQAWSPLAAGHAELLGNDLLSHIAAAHGKSVPQVVLRWLMQRGIVPVVKSANPDRMRQNLAVFDFTLSDDEMAAIATLDTGHTCFSPRDTGEAVHAFLEQAMDYDV</sequence>
<dbReference type="PROSITE" id="PS00798">
    <property type="entry name" value="ALDOKETO_REDUCTASE_1"/>
    <property type="match status" value="1"/>
</dbReference>
<dbReference type="PROSITE" id="PS00063">
    <property type="entry name" value="ALDOKETO_REDUCTASE_3"/>
    <property type="match status" value="1"/>
</dbReference>
<feature type="site" description="Lowers pKa of active site Tyr" evidence="6">
    <location>
        <position position="78"/>
    </location>
</feature>
<dbReference type="GO" id="GO:0016616">
    <property type="term" value="F:oxidoreductase activity, acting on the CH-OH group of donors, NAD or NADP as acceptor"/>
    <property type="evidence" value="ECO:0007669"/>
    <property type="project" value="UniProtKB-ARBA"/>
</dbReference>
<dbReference type="InterPro" id="IPR018170">
    <property type="entry name" value="Aldo/ket_reductase_CS"/>
</dbReference>
<comment type="caution">
    <text evidence="8">The sequence shown here is derived from an EMBL/GenBank/DDBJ whole genome shotgun (WGS) entry which is preliminary data.</text>
</comment>
<evidence type="ECO:0000256" key="2">
    <source>
        <dbReference type="ARBA" id="ARBA00022857"/>
    </source>
</evidence>
<evidence type="ECO:0000259" key="7">
    <source>
        <dbReference type="Pfam" id="PF00248"/>
    </source>
</evidence>